<organism evidence="1 2">
    <name type="scientific">Capnocytophaga gingivalis</name>
    <dbReference type="NCBI Taxonomy" id="1017"/>
    <lineage>
        <taxon>Bacteria</taxon>
        <taxon>Pseudomonadati</taxon>
        <taxon>Bacteroidota</taxon>
        <taxon>Flavobacteriia</taxon>
        <taxon>Flavobacteriales</taxon>
        <taxon>Flavobacteriaceae</taxon>
        <taxon>Capnocytophaga</taxon>
    </lineage>
</organism>
<comment type="caution">
    <text evidence="1">The sequence shown here is derived from an EMBL/GenBank/DDBJ whole genome shotgun (WGS) entry which is preliminary data.</text>
</comment>
<accession>A0ABU5YDA8</accession>
<dbReference type="Proteomes" id="UP001324270">
    <property type="component" value="Unassembled WGS sequence"/>
</dbReference>
<protein>
    <submittedName>
        <fullName evidence="1">Uncharacterized protein</fullName>
    </submittedName>
</protein>
<sequence length="146" mass="17570">METIEKQKTFRECLLYYLDCKYWAYEQLQGMYFEKWCEQVHKQRKTLVDPRILAKNDHLLNWFAKQWEVYVEGEIAKYYGKALREGVFDREDVELMIHLQMENIYCIYPKILLKMIDKSGEPPQIIKSEKRKITVDETAIYGSAKA</sequence>
<evidence type="ECO:0000313" key="2">
    <source>
        <dbReference type="Proteomes" id="UP001324270"/>
    </source>
</evidence>
<reference evidence="1 2" key="1">
    <citation type="submission" date="2023-12" db="EMBL/GenBank/DDBJ databases">
        <title>Genomic sequences of Capnocytophaga and Parvimonas strains.</title>
        <authorList>
            <person name="Watt R.M."/>
            <person name="Wang M."/>
            <person name="Yang T."/>
            <person name="Tong W.M."/>
        </authorList>
    </citation>
    <scope>NUCLEOTIDE SEQUENCE [LARGE SCALE GENOMIC DNA]</scope>
    <source>
        <strain evidence="1 2">CCUG 13156</strain>
    </source>
</reference>
<keyword evidence="2" id="KW-1185">Reference proteome</keyword>
<gene>
    <name evidence="1" type="ORF">VJJ49_14775</name>
</gene>
<name>A0ABU5YDA8_9FLAO</name>
<proteinExistence type="predicted"/>
<evidence type="ECO:0000313" key="1">
    <source>
        <dbReference type="EMBL" id="MEB3041941.1"/>
    </source>
</evidence>
<dbReference type="EMBL" id="JAYKBV010000044">
    <property type="protein sequence ID" value="MEB3041941.1"/>
    <property type="molecule type" value="Genomic_DNA"/>
</dbReference>
<dbReference type="RefSeq" id="WP_323980397.1">
    <property type="nucleotide sequence ID" value="NZ_JAYKBV010000044.1"/>
</dbReference>